<gene>
    <name evidence="2" type="ORF">R2D22_21995</name>
</gene>
<dbReference type="PRINTS" id="PR00364">
    <property type="entry name" value="DISEASERSIST"/>
</dbReference>
<dbReference type="InterPro" id="IPR002182">
    <property type="entry name" value="NB-ARC"/>
</dbReference>
<dbReference type="Gene3D" id="1.25.40.10">
    <property type="entry name" value="Tetratricopeptide repeat domain"/>
    <property type="match status" value="1"/>
</dbReference>
<accession>A0ABZ0LWX0</accession>
<organism evidence="2 3">
    <name type="scientific">Streptomyces solicathayae</name>
    <dbReference type="NCBI Taxonomy" id="3081768"/>
    <lineage>
        <taxon>Bacteria</taxon>
        <taxon>Bacillati</taxon>
        <taxon>Actinomycetota</taxon>
        <taxon>Actinomycetes</taxon>
        <taxon>Kitasatosporales</taxon>
        <taxon>Streptomycetaceae</taxon>
        <taxon>Streptomyces</taxon>
    </lineage>
</organism>
<dbReference type="Proteomes" id="UP001301731">
    <property type="component" value="Chromosome"/>
</dbReference>
<dbReference type="EMBL" id="CP137573">
    <property type="protein sequence ID" value="WOX23912.1"/>
    <property type="molecule type" value="Genomic_DNA"/>
</dbReference>
<name>A0ABZ0LWX0_9ACTN</name>
<dbReference type="SUPFAM" id="SSF48452">
    <property type="entry name" value="TPR-like"/>
    <property type="match status" value="1"/>
</dbReference>
<dbReference type="InterPro" id="IPR011990">
    <property type="entry name" value="TPR-like_helical_dom_sf"/>
</dbReference>
<keyword evidence="3" id="KW-1185">Reference proteome</keyword>
<dbReference type="PANTHER" id="PTHR47691">
    <property type="entry name" value="REGULATOR-RELATED"/>
    <property type="match status" value="1"/>
</dbReference>
<evidence type="ECO:0000259" key="1">
    <source>
        <dbReference type="Pfam" id="PF00931"/>
    </source>
</evidence>
<sequence length="836" mass="92068">MEGDLRSSILEACGPEDDGPTLLSAERYERAVGRLERESGAQSAPNLHALIPYLDFADAYEVLAGIKQRLPEDMQESLRGFAPMVGKLTQVRNRVAHTRPMEIDDLAAVHDVARACYAESPAHWSTLGKTLGKLEDNPAYVLGLTISLVADPDNAPQHNLPAPEFDETGFFGRRTELDRIKKAIKGAYPVVSILGDGGIGKTSIALKAAYELLDDPKNPFEALVWVTAKATILTVNEIQRISGAIETSLGLFASAAEQLGGSTARASADPVAEVLSYLEHFKVLLILDNMETVLDQRLREFLLDLPMGSKVIITSRIGLGIENPVALAPLSNEDSTKLLRKLARVRNVEALQGLQPPAIAHMVAAMKGHPAYIRWFVAGIQAGRRPEELLQENDLLLDFCMSNVYGHLAEQARAVLRSMQALPGRKSQAELAFLNDYSANDIQSSLLELITTNFVQMQGASMDQSSETTYQLTDFGKQYLDKRHALDALDRELFEGRSRRLADLGVKLQAESTASPYDPKTLDIKGPGDFSTARLLREALRSHERGESDAALVTCREAQKLSPGYHESWRVEAYVQAARRDHVAALAAYERAHELAPDSTTLKYLYGSFLVDEAVDVALGLKLLQQCAVAAEVPPLVVNQIAWAHLTLGDFDSALSSASHAVSLRPDRYEGTIAMAMGLRAAVYAMQKRTAILEYGTSVEIVEQAADLVDSGRIEMLTGEAADRVVQLVDMCEDLIRTLDEDFLLSNLESFAARLRDRLRSLDPELLNRRVGRVTNIPGDKLFGFARSWGRDYFFHLNDLLTDAEWPYLASGVWVAFYPDEENPRGARAASLRWLG</sequence>
<dbReference type="RefSeq" id="WP_318106302.1">
    <property type="nucleotide sequence ID" value="NZ_CP137573.1"/>
</dbReference>
<evidence type="ECO:0000313" key="2">
    <source>
        <dbReference type="EMBL" id="WOX23912.1"/>
    </source>
</evidence>
<dbReference type="InterPro" id="IPR019734">
    <property type="entry name" value="TPR_rpt"/>
</dbReference>
<dbReference type="SUPFAM" id="SSF52540">
    <property type="entry name" value="P-loop containing nucleoside triphosphate hydrolases"/>
    <property type="match status" value="1"/>
</dbReference>
<proteinExistence type="predicted"/>
<protein>
    <submittedName>
        <fullName evidence="2">NB-ARC domain-containing protein</fullName>
    </submittedName>
</protein>
<dbReference type="Gene3D" id="3.40.50.300">
    <property type="entry name" value="P-loop containing nucleotide triphosphate hydrolases"/>
    <property type="match status" value="1"/>
</dbReference>
<feature type="domain" description="NB-ARC" evidence="1">
    <location>
        <begin position="177"/>
        <end position="316"/>
    </location>
</feature>
<evidence type="ECO:0000313" key="3">
    <source>
        <dbReference type="Proteomes" id="UP001301731"/>
    </source>
</evidence>
<dbReference type="PANTHER" id="PTHR47691:SF3">
    <property type="entry name" value="HTH-TYPE TRANSCRIPTIONAL REGULATOR RV0890C-RELATED"/>
    <property type="match status" value="1"/>
</dbReference>
<dbReference type="Pfam" id="PF00931">
    <property type="entry name" value="NB-ARC"/>
    <property type="match status" value="1"/>
</dbReference>
<dbReference type="InterPro" id="IPR027417">
    <property type="entry name" value="P-loop_NTPase"/>
</dbReference>
<dbReference type="SMART" id="SM00028">
    <property type="entry name" value="TPR"/>
    <property type="match status" value="3"/>
</dbReference>
<reference evidence="2 3" key="1">
    <citation type="submission" date="2023-10" db="EMBL/GenBank/DDBJ databases">
        <title>The genome sequence of Streptomyces sp. HUAS YS2.</title>
        <authorList>
            <person name="Mo P."/>
        </authorList>
    </citation>
    <scope>NUCLEOTIDE SEQUENCE [LARGE SCALE GENOMIC DNA]</scope>
    <source>
        <strain evidence="2 3">HUAS YS2</strain>
    </source>
</reference>